<dbReference type="EMBL" id="CM044701">
    <property type="protein sequence ID" value="KAI5682529.1"/>
    <property type="molecule type" value="Genomic_DNA"/>
</dbReference>
<dbReference type="Proteomes" id="UP001060085">
    <property type="component" value="Linkage Group LG01"/>
</dbReference>
<name>A0ACC0CCK6_CATRO</name>
<gene>
    <name evidence="1" type="ORF">M9H77_03757</name>
</gene>
<protein>
    <submittedName>
        <fullName evidence="1">Uncharacterized protein</fullName>
    </submittedName>
</protein>
<accession>A0ACC0CCK6</accession>
<evidence type="ECO:0000313" key="1">
    <source>
        <dbReference type="EMBL" id="KAI5682529.1"/>
    </source>
</evidence>
<reference evidence="2" key="1">
    <citation type="journal article" date="2023" name="Nat. Plants">
        <title>Single-cell RNA sequencing provides a high-resolution roadmap for understanding the multicellular compartmentation of specialized metabolism.</title>
        <authorList>
            <person name="Sun S."/>
            <person name="Shen X."/>
            <person name="Li Y."/>
            <person name="Li Y."/>
            <person name="Wang S."/>
            <person name="Li R."/>
            <person name="Zhang H."/>
            <person name="Shen G."/>
            <person name="Guo B."/>
            <person name="Wei J."/>
            <person name="Xu J."/>
            <person name="St-Pierre B."/>
            <person name="Chen S."/>
            <person name="Sun C."/>
        </authorList>
    </citation>
    <scope>NUCLEOTIDE SEQUENCE [LARGE SCALE GENOMIC DNA]</scope>
</reference>
<sequence length="129" mass="14296">MSRRLLFTAIRKQISKWKDLPCINYNICTHQGRALPLALGFYPKLAKNLRDLLRAVGLAYRPLYASTGSLFLAYGPTVCRSVALPSAIAIGRQELAYPKLARAMSNCYMDGDYAGNAYGGSHHRTGHFT</sequence>
<keyword evidence="2" id="KW-1185">Reference proteome</keyword>
<organism evidence="1 2">
    <name type="scientific">Catharanthus roseus</name>
    <name type="common">Madagascar periwinkle</name>
    <name type="synonym">Vinca rosea</name>
    <dbReference type="NCBI Taxonomy" id="4058"/>
    <lineage>
        <taxon>Eukaryota</taxon>
        <taxon>Viridiplantae</taxon>
        <taxon>Streptophyta</taxon>
        <taxon>Embryophyta</taxon>
        <taxon>Tracheophyta</taxon>
        <taxon>Spermatophyta</taxon>
        <taxon>Magnoliopsida</taxon>
        <taxon>eudicotyledons</taxon>
        <taxon>Gunneridae</taxon>
        <taxon>Pentapetalae</taxon>
        <taxon>asterids</taxon>
        <taxon>lamiids</taxon>
        <taxon>Gentianales</taxon>
        <taxon>Apocynaceae</taxon>
        <taxon>Rauvolfioideae</taxon>
        <taxon>Vinceae</taxon>
        <taxon>Catharanthinae</taxon>
        <taxon>Catharanthus</taxon>
    </lineage>
</organism>
<proteinExistence type="predicted"/>
<comment type="caution">
    <text evidence="1">The sequence shown here is derived from an EMBL/GenBank/DDBJ whole genome shotgun (WGS) entry which is preliminary data.</text>
</comment>
<evidence type="ECO:0000313" key="2">
    <source>
        <dbReference type="Proteomes" id="UP001060085"/>
    </source>
</evidence>